<evidence type="ECO:0000313" key="1">
    <source>
        <dbReference type="EMBL" id="KIX13562.1"/>
    </source>
</evidence>
<name>A0A0D2GF82_9BACT</name>
<dbReference type="RefSeq" id="WP_044349265.1">
    <property type="nucleotide sequence ID" value="NZ_AZAC01000015.1"/>
</dbReference>
<evidence type="ECO:0008006" key="3">
    <source>
        <dbReference type="Google" id="ProtNLM"/>
    </source>
</evidence>
<sequence>MLIEKIPHHLRNTIVSLELPLYIELEGDVCRPPDELALGDTLMVLGLIRNQGRPVTLYFNPGPARELVEGHPLVKELLLPEKRPAGWELTSIPVGRSGRRQTWVSQKTHSHKVRVLPVDQIKANPVYAHSLYYRFKNLDDRPSVFVDPGRSPALKGLLSKNRPTMVVFPLNPGRVDYFWQDEAWWISLLRELGKEYHLVAVGAGDYGSLTAEVDEVLAMDHPDSTLADLAWLMQQAHGFVGRDGGLAHLALAVNPRVTVVWDSMASFRFWASHQACHIMMSNPYAMRYPQACRLYPEDLAENTHMVSLSDSEGHMIEQELSLQKDENRILELFGSVSGFARAVQAQREIMAERQAVNGWMQDPAQKREFYAQSLGTALASQKGKLQPGQGWTALVFP</sequence>
<reference evidence="1 2" key="1">
    <citation type="submission" date="2013-11" db="EMBL/GenBank/DDBJ databases">
        <title>Metagenomic analysis of a methanogenic consortium involved in long chain n-alkane degradation.</title>
        <authorList>
            <person name="Davidova I.A."/>
            <person name="Callaghan A.V."/>
            <person name="Wawrik B."/>
            <person name="Pruitt S."/>
            <person name="Marks C."/>
            <person name="Duncan K.E."/>
            <person name="Suflita J.M."/>
        </authorList>
    </citation>
    <scope>NUCLEOTIDE SEQUENCE [LARGE SCALE GENOMIC DNA]</scope>
    <source>
        <strain evidence="1 2">SPR</strain>
    </source>
</reference>
<dbReference type="EMBL" id="AZAC01000015">
    <property type="protein sequence ID" value="KIX13562.1"/>
    <property type="molecule type" value="Genomic_DNA"/>
</dbReference>
<dbReference type="PATRIC" id="fig|1429043.3.peg.2935"/>
<dbReference type="InParanoid" id="A0A0D2GF82"/>
<organism evidence="1 2">
    <name type="scientific">Dethiosulfatarculus sandiegensis</name>
    <dbReference type="NCBI Taxonomy" id="1429043"/>
    <lineage>
        <taxon>Bacteria</taxon>
        <taxon>Pseudomonadati</taxon>
        <taxon>Thermodesulfobacteriota</taxon>
        <taxon>Desulfarculia</taxon>
        <taxon>Desulfarculales</taxon>
        <taxon>Desulfarculaceae</taxon>
        <taxon>Dethiosulfatarculus</taxon>
    </lineage>
</organism>
<protein>
    <recommendedName>
        <fullName evidence="3">Heptosyltransferase</fullName>
    </recommendedName>
</protein>
<dbReference type="Proteomes" id="UP000032233">
    <property type="component" value="Unassembled WGS sequence"/>
</dbReference>
<comment type="caution">
    <text evidence="1">The sequence shown here is derived from an EMBL/GenBank/DDBJ whole genome shotgun (WGS) entry which is preliminary data.</text>
</comment>
<keyword evidence="2" id="KW-1185">Reference proteome</keyword>
<dbReference type="SUPFAM" id="SSF53756">
    <property type="entry name" value="UDP-Glycosyltransferase/glycogen phosphorylase"/>
    <property type="match status" value="1"/>
</dbReference>
<accession>A0A0D2GF82</accession>
<dbReference type="Gene3D" id="3.40.50.2000">
    <property type="entry name" value="Glycogen Phosphorylase B"/>
    <property type="match status" value="1"/>
</dbReference>
<proteinExistence type="predicted"/>
<gene>
    <name evidence="1" type="ORF">X474_13835</name>
</gene>
<dbReference type="OrthoDB" id="9820536at2"/>
<dbReference type="AlphaFoldDB" id="A0A0D2GF82"/>
<evidence type="ECO:0000313" key="2">
    <source>
        <dbReference type="Proteomes" id="UP000032233"/>
    </source>
</evidence>